<dbReference type="InterPro" id="IPR006119">
    <property type="entry name" value="Resolv_N"/>
</dbReference>
<dbReference type="Pfam" id="PF00239">
    <property type="entry name" value="Resolvase"/>
    <property type="match status" value="1"/>
</dbReference>
<evidence type="ECO:0000256" key="2">
    <source>
        <dbReference type="ARBA" id="ARBA00023125"/>
    </source>
</evidence>
<evidence type="ECO:0000313" key="6">
    <source>
        <dbReference type="EMBL" id="MDL0433821.1"/>
    </source>
</evidence>
<keyword evidence="1" id="KW-0229">DNA integration</keyword>
<keyword evidence="7" id="KW-1185">Reference proteome</keyword>
<dbReference type="PROSITE" id="PS00397">
    <property type="entry name" value="RECOMBINASES_1"/>
    <property type="match status" value="1"/>
</dbReference>
<evidence type="ECO:0000313" key="7">
    <source>
        <dbReference type="Proteomes" id="UP001227964"/>
    </source>
</evidence>
<keyword evidence="2" id="KW-0238">DNA-binding</keyword>
<dbReference type="InterPro" id="IPR006118">
    <property type="entry name" value="Recombinase_CS"/>
</dbReference>
<dbReference type="SUPFAM" id="SSF53041">
    <property type="entry name" value="Resolvase-like"/>
    <property type="match status" value="1"/>
</dbReference>
<protein>
    <submittedName>
        <fullName evidence="6">Recombinase family protein</fullName>
    </submittedName>
</protein>
<name>A0ABT7II56_9GAMM</name>
<proteinExistence type="predicted"/>
<evidence type="ECO:0000256" key="1">
    <source>
        <dbReference type="ARBA" id="ARBA00022908"/>
    </source>
</evidence>
<dbReference type="Gene3D" id="3.40.50.1390">
    <property type="entry name" value="Resolvase, N-terminal catalytic domain"/>
    <property type="match status" value="1"/>
</dbReference>
<dbReference type="RefSeq" id="WP_285393860.1">
    <property type="nucleotide sequence ID" value="NZ_JASSVS010000019.1"/>
</dbReference>
<dbReference type="EMBL" id="JASSVS010000019">
    <property type="protein sequence ID" value="MDL0433821.1"/>
    <property type="molecule type" value="Genomic_DNA"/>
</dbReference>
<dbReference type="SMART" id="SM00857">
    <property type="entry name" value="Resolvase"/>
    <property type="match status" value="1"/>
</dbReference>
<dbReference type="InterPro" id="IPR036162">
    <property type="entry name" value="Resolvase-like_N_sf"/>
</dbReference>
<dbReference type="PROSITE" id="PS00398">
    <property type="entry name" value="RECOMBINASES_2"/>
    <property type="match status" value="1"/>
</dbReference>
<dbReference type="CDD" id="cd03768">
    <property type="entry name" value="SR_ResInv"/>
    <property type="match status" value="1"/>
</dbReference>
<dbReference type="PANTHER" id="PTHR30461:SF2">
    <property type="entry name" value="SERINE RECOMBINASE PINE-RELATED"/>
    <property type="match status" value="1"/>
</dbReference>
<accession>A0ABT7II56</accession>
<evidence type="ECO:0000259" key="5">
    <source>
        <dbReference type="PROSITE" id="PS51736"/>
    </source>
</evidence>
<feature type="active site" description="O-(5'-phospho-DNA)-serine intermediate" evidence="4">
    <location>
        <position position="11"/>
    </location>
</feature>
<dbReference type="PROSITE" id="PS51736">
    <property type="entry name" value="RECOMBINASES_3"/>
    <property type="match status" value="1"/>
</dbReference>
<gene>
    <name evidence="6" type="ORF">QPM17_22015</name>
</gene>
<sequence length="200" mass="22191">MSAIIGYVRVSTEEQQTGAQRHAIESRYKVDRWFSDDAVSGATKATRRDGFSSLMTYIRDGDTLVVNAIDRLGRDTVDVLETVERLHAEGVAVVSIREGFELGTPVGKAMLTMLAAIAELERTNIKARQMAGIVKARAEGRRLGRAKHIDDRAVATWRWENSETISRTAQHFGISVPSVKRAWRRAKAEGWLGPSVKRVG</sequence>
<feature type="domain" description="Resolvase/invertase-type recombinase catalytic" evidence="5">
    <location>
        <begin position="3"/>
        <end position="140"/>
    </location>
</feature>
<reference evidence="6 7" key="1">
    <citation type="submission" date="2023-06" db="EMBL/GenBank/DDBJ databases">
        <title>Marinobacter azerbaijanicus a moderately halophilic, isolated from Urmia Lake in Azerbaijan region of Iran.</title>
        <authorList>
            <person name="Sanchez-Porro C."/>
            <person name="Aghdam E.M."/>
            <person name="Saheb S.M."/>
            <person name="Tarhriz V."/>
            <person name="Kazemi E."/>
            <person name="Ammozegar M.A."/>
            <person name="Ventosa A."/>
            <person name="Hejazi M.S."/>
        </authorList>
    </citation>
    <scope>NUCLEOTIDE SEQUENCE [LARGE SCALE GENOMIC DNA]</scope>
    <source>
        <strain evidence="6 7">TBZ242</strain>
    </source>
</reference>
<keyword evidence="3" id="KW-0233">DNA recombination</keyword>
<dbReference type="InterPro" id="IPR050639">
    <property type="entry name" value="SSR_resolvase"/>
</dbReference>
<organism evidence="6 7">
    <name type="scientific">Marinobacter azerbaijanicus</name>
    <dbReference type="NCBI Taxonomy" id="3050455"/>
    <lineage>
        <taxon>Bacteria</taxon>
        <taxon>Pseudomonadati</taxon>
        <taxon>Pseudomonadota</taxon>
        <taxon>Gammaproteobacteria</taxon>
        <taxon>Pseudomonadales</taxon>
        <taxon>Marinobacteraceae</taxon>
        <taxon>Marinobacter</taxon>
    </lineage>
</organism>
<comment type="caution">
    <text evidence="6">The sequence shown here is derived from an EMBL/GenBank/DDBJ whole genome shotgun (WGS) entry which is preliminary data.</text>
</comment>
<evidence type="ECO:0000256" key="3">
    <source>
        <dbReference type="ARBA" id="ARBA00023172"/>
    </source>
</evidence>
<dbReference type="PANTHER" id="PTHR30461">
    <property type="entry name" value="DNA-INVERTASE FROM LAMBDOID PROPHAGE"/>
    <property type="match status" value="1"/>
</dbReference>
<dbReference type="Proteomes" id="UP001227964">
    <property type="component" value="Unassembled WGS sequence"/>
</dbReference>
<evidence type="ECO:0000256" key="4">
    <source>
        <dbReference type="PROSITE-ProRule" id="PRU10137"/>
    </source>
</evidence>